<proteinExistence type="predicted"/>
<accession>A0A1B0ZER8</accession>
<sequence length="140" mass="16362">MIPRTKIYYYSTLSFEILEQSYLHAQHFNIQASPNSSFTTNYFQVQFYLEALLKCSALSPTKQIPTKLEDKQIVFNFFEIILCCFMKHNFNTFGNLVKTAFLFSAAFSKKLTLGDYSFQIKSHLLPLPCLKTNFKLSMFF</sequence>
<dbReference type="AlphaFoldDB" id="A0A1B0ZER8"/>
<keyword evidence="1" id="KW-0496">Mitochondrion</keyword>
<protein>
    <submittedName>
        <fullName evidence="1">Uncharacterized protein</fullName>
    </submittedName>
</protein>
<gene>
    <name evidence="1" type="primary">orf140</name>
</gene>
<evidence type="ECO:0000313" key="1">
    <source>
        <dbReference type="EMBL" id="ANP26209.1"/>
    </source>
</evidence>
<organism evidence="1">
    <name type="scientific">Campylaephora sungminbooi</name>
    <dbReference type="NCBI Taxonomy" id="1896769"/>
    <lineage>
        <taxon>Eukaryota</taxon>
        <taxon>Rhodophyta</taxon>
        <taxon>Florideophyceae</taxon>
        <taxon>Rhodymeniophycidae</taxon>
        <taxon>Ceramiales</taxon>
        <taxon>Ceramiaceae</taxon>
        <taxon>Campylaephora</taxon>
    </lineage>
</organism>
<reference evidence="1" key="1">
    <citation type="journal article" date="2016" name="Bot. Marina">
        <title>Genomic and phylogenetic analysis of Ceramium cimbricum (Ceramiales, Rhodophyta) from the Atlantic and Pacific Oceans supports the naming of a new invasive Pacific entity Ceramium sungminbooi sp. nov.</title>
        <authorList>
            <person name="Hughey J.R."/>
            <person name="Boo G.H."/>
        </authorList>
    </citation>
    <scope>NUCLEOTIDE SEQUENCE</scope>
</reference>
<name>A0A1B0ZER8_9FLOR</name>
<dbReference type="EMBL" id="KU145004">
    <property type="protein sequence ID" value="ANP26209.1"/>
    <property type="molecule type" value="Genomic_DNA"/>
</dbReference>
<geneLocation type="mitochondrion" evidence="1"/>